<dbReference type="PANTHER" id="PTHR46837:SF5">
    <property type="entry name" value="PROTEIN MLN51 HOMOLOG"/>
    <property type="match status" value="1"/>
</dbReference>
<dbReference type="EMBL" id="JAQQAF010000009">
    <property type="protein sequence ID" value="KAJ8458224.1"/>
    <property type="molecule type" value="Genomic_DNA"/>
</dbReference>
<name>A0AAV8PNE9_ENSVE</name>
<evidence type="ECO:0000313" key="2">
    <source>
        <dbReference type="EMBL" id="KAJ8458224.1"/>
    </source>
</evidence>
<dbReference type="PANTHER" id="PTHR46837">
    <property type="entry name" value="PROTEIN MLN51 HOMOLOG"/>
    <property type="match status" value="1"/>
</dbReference>
<protein>
    <submittedName>
        <fullName evidence="2">Uncharacterized protein</fullName>
    </submittedName>
</protein>
<dbReference type="GO" id="GO:0035145">
    <property type="term" value="C:exon-exon junction complex"/>
    <property type="evidence" value="ECO:0007669"/>
    <property type="project" value="InterPro"/>
</dbReference>
<dbReference type="Proteomes" id="UP001222027">
    <property type="component" value="Unassembled WGS sequence"/>
</dbReference>
<organism evidence="2 3">
    <name type="scientific">Ensete ventricosum</name>
    <name type="common">Abyssinian banana</name>
    <name type="synonym">Musa ensete</name>
    <dbReference type="NCBI Taxonomy" id="4639"/>
    <lineage>
        <taxon>Eukaryota</taxon>
        <taxon>Viridiplantae</taxon>
        <taxon>Streptophyta</taxon>
        <taxon>Embryophyta</taxon>
        <taxon>Tracheophyta</taxon>
        <taxon>Spermatophyta</taxon>
        <taxon>Magnoliopsida</taxon>
        <taxon>Liliopsida</taxon>
        <taxon>Zingiberales</taxon>
        <taxon>Musaceae</taxon>
        <taxon>Ensete</taxon>
    </lineage>
</organism>
<feature type="region of interest" description="Disordered" evidence="1">
    <location>
        <begin position="34"/>
        <end position="66"/>
    </location>
</feature>
<dbReference type="AlphaFoldDB" id="A0AAV8PNE9"/>
<proteinExistence type="predicted"/>
<dbReference type="InterPro" id="IPR044796">
    <property type="entry name" value="MLN51_plant"/>
</dbReference>
<comment type="caution">
    <text evidence="2">The sequence shown here is derived from an EMBL/GenBank/DDBJ whole genome shotgun (WGS) entry which is preliminary data.</text>
</comment>
<dbReference type="GO" id="GO:0006397">
    <property type="term" value="P:mRNA processing"/>
    <property type="evidence" value="ECO:0007669"/>
    <property type="project" value="InterPro"/>
</dbReference>
<evidence type="ECO:0000256" key="1">
    <source>
        <dbReference type="SAM" id="MobiDB-lite"/>
    </source>
</evidence>
<reference evidence="2 3" key="1">
    <citation type="submission" date="2022-12" db="EMBL/GenBank/DDBJ databases">
        <title>Chromosome-scale assembly of the Ensete ventricosum genome.</title>
        <authorList>
            <person name="Dussert Y."/>
            <person name="Stocks J."/>
            <person name="Wendawek A."/>
            <person name="Woldeyes F."/>
            <person name="Nichols R.A."/>
            <person name="Borrell J.S."/>
        </authorList>
    </citation>
    <scope>NUCLEOTIDE SEQUENCE [LARGE SCALE GENOMIC DNA]</scope>
    <source>
        <strain evidence="3">cv. Maze</strain>
        <tissue evidence="2">Seeds</tissue>
    </source>
</reference>
<accession>A0AAV8PNE9</accession>
<keyword evidence="3" id="KW-1185">Reference proteome</keyword>
<evidence type="ECO:0000313" key="3">
    <source>
        <dbReference type="Proteomes" id="UP001222027"/>
    </source>
</evidence>
<feature type="compositionally biased region" description="Polar residues" evidence="1">
    <location>
        <begin position="39"/>
        <end position="51"/>
    </location>
</feature>
<sequence length="221" mass="23357">MRRRLTCKPSRASIRCSNTICNANFNSATGPVPCDRNQALPSQPSSANSSEVGEADAPPGSSKSNISLVGKARISNQATGRDSFLYGGAQVIGATGAQVTRLALQHIYQLLRFEGQHPASVGVSAMRIAVPGHVAQPQLGFATLKSLGDAMFQAVVEARFVASSLTRTCEARTEEGNTSLINCTEQLEAIRRTLVARSAAEWAQTCCRLRGLGLGLTLLLG</sequence>
<gene>
    <name evidence="2" type="ORF">OPV22_031150</name>
</gene>
<dbReference type="GO" id="GO:0003729">
    <property type="term" value="F:mRNA binding"/>
    <property type="evidence" value="ECO:0007669"/>
    <property type="project" value="InterPro"/>
</dbReference>